<dbReference type="RefSeq" id="WP_377824965.1">
    <property type="nucleotide sequence ID" value="NZ_JBHSWJ010000002.1"/>
</dbReference>
<dbReference type="EMBL" id="JBHSWJ010000002">
    <property type="protein sequence ID" value="MFC6715684.1"/>
    <property type="molecule type" value="Genomic_DNA"/>
</dbReference>
<reference evidence="3" key="1">
    <citation type="journal article" date="2019" name="Int. J. Syst. Evol. Microbiol.">
        <title>The Global Catalogue of Microorganisms (GCM) 10K type strain sequencing project: providing services to taxonomists for standard genome sequencing and annotation.</title>
        <authorList>
            <consortium name="The Broad Institute Genomics Platform"/>
            <consortium name="The Broad Institute Genome Sequencing Center for Infectious Disease"/>
            <person name="Wu L."/>
            <person name="Ma J."/>
        </authorList>
    </citation>
    <scope>NUCLEOTIDE SEQUENCE [LARGE SCALE GENOMIC DNA]</scope>
    <source>
        <strain evidence="3">NBRC 106593</strain>
    </source>
</reference>
<keyword evidence="3" id="KW-1185">Reference proteome</keyword>
<sequence length="458" mass="47470">MTTLRTRLQSAAQGGQPVWWTPLDDPDLSGLLAGSADQAVLEQAVGPALADDLRTISDTVVAAPAEALTARQLSQLTTTWSATRGGAPVVIQPNRIVANTGLVTTDARRATGTAGLLVYDETLSSLLSAPDSSGEGAASAHLLAYTLAVYLQGPGNQRSMTALVPRQLTLQPAELAARLTAARGAAWTADRTGDQTAAALATGPLAQVRGTPAEGTPYPVPGRSAITTALLESVAQQRRRLTGLGTILVDAESDIAARTAALDTAFSTRWRGTAGAERTLHLAATATSGLLARVTVSPGNVNFFADSGQLSVTVTSSLTRAVQGVNLTLTPRRAILQVEDPTHTLDLGVAGRTTTRFHVQALAQGQVPVDATLSTPGGLVLGSPDGQSTQVQVDVRPTASWIYWVLGSLGGIVFVVGLVRAVRRGPRTAEQLDPSTRTPSDAVVTVTPAPLIDDDEEE</sequence>
<name>A0ABW2AY98_9MICO</name>
<keyword evidence="1" id="KW-1133">Transmembrane helix</keyword>
<evidence type="ECO:0000256" key="1">
    <source>
        <dbReference type="SAM" id="Phobius"/>
    </source>
</evidence>
<keyword evidence="1" id="KW-0472">Membrane</keyword>
<organism evidence="2 3">
    <name type="scientific">Branchiibius cervicis</name>
    <dbReference type="NCBI Taxonomy" id="908252"/>
    <lineage>
        <taxon>Bacteria</taxon>
        <taxon>Bacillati</taxon>
        <taxon>Actinomycetota</taxon>
        <taxon>Actinomycetes</taxon>
        <taxon>Micrococcales</taxon>
        <taxon>Dermacoccaceae</taxon>
        <taxon>Branchiibius</taxon>
    </lineage>
</organism>
<comment type="caution">
    <text evidence="2">The sequence shown here is derived from an EMBL/GenBank/DDBJ whole genome shotgun (WGS) entry which is preliminary data.</text>
</comment>
<accession>A0ABW2AY98</accession>
<gene>
    <name evidence="2" type="ORF">ACFQBT_18380</name>
</gene>
<keyword evidence="1" id="KW-0812">Transmembrane</keyword>
<dbReference type="Proteomes" id="UP001596356">
    <property type="component" value="Unassembled WGS sequence"/>
</dbReference>
<evidence type="ECO:0000313" key="2">
    <source>
        <dbReference type="EMBL" id="MFC6715684.1"/>
    </source>
</evidence>
<protein>
    <submittedName>
        <fullName evidence="2">Uncharacterized protein</fullName>
    </submittedName>
</protein>
<proteinExistence type="predicted"/>
<feature type="transmembrane region" description="Helical" evidence="1">
    <location>
        <begin position="401"/>
        <end position="422"/>
    </location>
</feature>
<evidence type="ECO:0000313" key="3">
    <source>
        <dbReference type="Proteomes" id="UP001596356"/>
    </source>
</evidence>